<proteinExistence type="predicted"/>
<organism evidence="1 2">
    <name type="scientific">Pristionchus entomophagus</name>
    <dbReference type="NCBI Taxonomy" id="358040"/>
    <lineage>
        <taxon>Eukaryota</taxon>
        <taxon>Metazoa</taxon>
        <taxon>Ecdysozoa</taxon>
        <taxon>Nematoda</taxon>
        <taxon>Chromadorea</taxon>
        <taxon>Rhabditida</taxon>
        <taxon>Rhabditina</taxon>
        <taxon>Diplogasteromorpha</taxon>
        <taxon>Diplogasteroidea</taxon>
        <taxon>Neodiplogasteridae</taxon>
        <taxon>Pristionchus</taxon>
    </lineage>
</organism>
<accession>A0AAV5UL55</accession>
<dbReference type="AlphaFoldDB" id="A0AAV5UL55"/>
<comment type="caution">
    <text evidence="1">The sequence shown here is derived from an EMBL/GenBank/DDBJ whole genome shotgun (WGS) entry which is preliminary data.</text>
</comment>
<gene>
    <name evidence="1" type="ORF">PENTCL1PPCAC_30009</name>
</gene>
<evidence type="ECO:0000313" key="1">
    <source>
        <dbReference type="EMBL" id="GMT07835.1"/>
    </source>
</evidence>
<dbReference type="Proteomes" id="UP001432027">
    <property type="component" value="Unassembled WGS sequence"/>
</dbReference>
<feature type="non-terminal residue" evidence="1">
    <location>
        <position position="102"/>
    </location>
</feature>
<dbReference type="EMBL" id="BTSX01000006">
    <property type="protein sequence ID" value="GMT07835.1"/>
    <property type="molecule type" value="Genomic_DNA"/>
</dbReference>
<evidence type="ECO:0000313" key="2">
    <source>
        <dbReference type="Proteomes" id="UP001432027"/>
    </source>
</evidence>
<sequence length="102" mass="11579">VDRMNNEIAIHFNQIILQAIQRCFDVMNAVKQSAVPQYNELSETVEQLHSAERKFIMGVSIDERSRDRNLVSAESVANYARHAGYALCDPALKQMKKVEVGE</sequence>
<keyword evidence="2" id="KW-1185">Reference proteome</keyword>
<feature type="non-terminal residue" evidence="1">
    <location>
        <position position="1"/>
    </location>
</feature>
<name>A0AAV5UL55_9BILA</name>
<protein>
    <submittedName>
        <fullName evidence="1">Uncharacterized protein</fullName>
    </submittedName>
</protein>
<reference evidence="1" key="1">
    <citation type="submission" date="2023-10" db="EMBL/GenBank/DDBJ databases">
        <title>Genome assembly of Pristionchus species.</title>
        <authorList>
            <person name="Yoshida K."/>
            <person name="Sommer R.J."/>
        </authorList>
    </citation>
    <scope>NUCLEOTIDE SEQUENCE</scope>
    <source>
        <strain evidence="1">RS0144</strain>
    </source>
</reference>